<dbReference type="InterPro" id="IPR000428">
    <property type="entry name" value="Cu-bd"/>
</dbReference>
<dbReference type="PROSITE" id="PS50846">
    <property type="entry name" value="HMA_2"/>
    <property type="match status" value="1"/>
</dbReference>
<dbReference type="InterPro" id="IPR017969">
    <property type="entry name" value="Heavy-metal-associated_CS"/>
</dbReference>
<sequence length="67" mass="7008">MLTLEVNDMTCGHCAGRISKAVKDLDPEATVAIDLAQRQVSVSPAEATPEAIREAIVAAGYTPRAIA</sequence>
<dbReference type="Proteomes" id="UP000663444">
    <property type="component" value="Chromosome"/>
</dbReference>
<accession>A0A974SRK8</accession>
<dbReference type="PROSITE" id="PS01047">
    <property type="entry name" value="HMA_1"/>
    <property type="match status" value="1"/>
</dbReference>
<proteinExistence type="predicted"/>
<dbReference type="Pfam" id="PF00403">
    <property type="entry name" value="HMA"/>
    <property type="match status" value="1"/>
</dbReference>
<dbReference type="AlphaFoldDB" id="A0A974SRK8"/>
<dbReference type="CDD" id="cd00371">
    <property type="entry name" value="HMA"/>
    <property type="match status" value="1"/>
</dbReference>
<evidence type="ECO:0000313" key="4">
    <source>
        <dbReference type="Proteomes" id="UP000663444"/>
    </source>
</evidence>
<name>A0A974SRK8_9RHOO</name>
<dbReference type="SUPFAM" id="SSF55008">
    <property type="entry name" value="HMA, heavy metal-associated domain"/>
    <property type="match status" value="1"/>
</dbReference>
<dbReference type="GO" id="GO:0006825">
    <property type="term" value="P:copper ion transport"/>
    <property type="evidence" value="ECO:0007669"/>
    <property type="project" value="InterPro"/>
</dbReference>
<gene>
    <name evidence="3" type="ORF">IWH25_07175</name>
</gene>
<dbReference type="InterPro" id="IPR036163">
    <property type="entry name" value="HMA_dom_sf"/>
</dbReference>
<organism evidence="3 4">
    <name type="scientific">Azospira restricta</name>
    <dbReference type="NCBI Taxonomy" id="404405"/>
    <lineage>
        <taxon>Bacteria</taxon>
        <taxon>Pseudomonadati</taxon>
        <taxon>Pseudomonadota</taxon>
        <taxon>Betaproteobacteria</taxon>
        <taxon>Rhodocyclales</taxon>
        <taxon>Rhodocyclaceae</taxon>
        <taxon>Azospira</taxon>
    </lineage>
</organism>
<dbReference type="KEGG" id="ares:IWH25_07175"/>
<feature type="domain" description="HMA" evidence="2">
    <location>
        <begin position="1"/>
        <end position="64"/>
    </location>
</feature>
<dbReference type="GO" id="GO:0005507">
    <property type="term" value="F:copper ion binding"/>
    <property type="evidence" value="ECO:0007669"/>
    <property type="project" value="InterPro"/>
</dbReference>
<keyword evidence="1" id="KW-0479">Metal-binding</keyword>
<reference evidence="3" key="1">
    <citation type="submission" date="2020-11" db="EMBL/GenBank/DDBJ databases">
        <title>Azospira restricta DSM 18626 genome sequence.</title>
        <authorList>
            <person name="Moe W.M."/>
        </authorList>
    </citation>
    <scope>NUCLEOTIDE SEQUENCE</scope>
    <source>
        <strain evidence="3">DSM 18626</strain>
    </source>
</reference>
<dbReference type="PRINTS" id="PR00944">
    <property type="entry name" value="CUEXPORT"/>
</dbReference>
<dbReference type="RefSeq" id="WP_203388638.1">
    <property type="nucleotide sequence ID" value="NZ_CP064781.1"/>
</dbReference>
<protein>
    <submittedName>
        <fullName evidence="3">Heavy-metal-associated domain-containing protein</fullName>
    </submittedName>
</protein>
<dbReference type="EMBL" id="CP064781">
    <property type="protein sequence ID" value="QRJ65114.1"/>
    <property type="molecule type" value="Genomic_DNA"/>
</dbReference>
<dbReference type="InterPro" id="IPR006121">
    <property type="entry name" value="HMA_dom"/>
</dbReference>
<evidence type="ECO:0000256" key="1">
    <source>
        <dbReference type="ARBA" id="ARBA00022723"/>
    </source>
</evidence>
<dbReference type="Gene3D" id="3.30.70.100">
    <property type="match status" value="1"/>
</dbReference>
<evidence type="ECO:0000313" key="3">
    <source>
        <dbReference type="EMBL" id="QRJ65114.1"/>
    </source>
</evidence>
<evidence type="ECO:0000259" key="2">
    <source>
        <dbReference type="PROSITE" id="PS50846"/>
    </source>
</evidence>
<keyword evidence="4" id="KW-1185">Reference proteome</keyword>